<feature type="transmembrane region" description="Helical" evidence="8">
    <location>
        <begin position="400"/>
        <end position="420"/>
    </location>
</feature>
<evidence type="ECO:0000256" key="4">
    <source>
        <dbReference type="ARBA" id="ARBA00022692"/>
    </source>
</evidence>
<comment type="subcellular location">
    <subcellularLocation>
        <location evidence="1">Membrane</location>
        <topology evidence="1">Multi-pass membrane protein</topology>
    </subcellularLocation>
</comment>
<proteinExistence type="inferred from homology"/>
<evidence type="ECO:0000256" key="8">
    <source>
        <dbReference type="SAM" id="Phobius"/>
    </source>
</evidence>
<protein>
    <submittedName>
        <fullName evidence="11">Hexose transporter</fullName>
    </submittedName>
</protein>
<gene>
    <name evidence="11" type="ORF">EDD36DRAFT_455850</name>
</gene>
<keyword evidence="5 8" id="KW-1133">Transmembrane helix</keyword>
<accession>A0AAN6E3R8</accession>
<dbReference type="GO" id="GO:0016020">
    <property type="term" value="C:membrane"/>
    <property type="evidence" value="ECO:0007669"/>
    <property type="project" value="UniProtKB-SubCell"/>
</dbReference>
<dbReference type="InterPro" id="IPR036259">
    <property type="entry name" value="MFS_trans_sf"/>
</dbReference>
<name>A0AAN6E3R8_9EURO</name>
<feature type="transmembrane region" description="Helical" evidence="8">
    <location>
        <begin position="363"/>
        <end position="388"/>
    </location>
</feature>
<feature type="transmembrane region" description="Helical" evidence="8">
    <location>
        <begin position="432"/>
        <end position="451"/>
    </location>
</feature>
<evidence type="ECO:0000256" key="3">
    <source>
        <dbReference type="ARBA" id="ARBA00022448"/>
    </source>
</evidence>
<feature type="domain" description="Major facilitator superfamily (MFS) profile" evidence="10">
    <location>
        <begin position="17"/>
        <end position="454"/>
    </location>
</feature>
<evidence type="ECO:0000256" key="5">
    <source>
        <dbReference type="ARBA" id="ARBA00022989"/>
    </source>
</evidence>
<keyword evidence="3 7" id="KW-0813">Transport</keyword>
<keyword evidence="6 8" id="KW-0472">Membrane</keyword>
<sequence length="509" mass="54938">MAFLKAGSSSTVNLALLLWCSSILSTVLGYDASVMSGLNILPSYTDYFHLNTATFALQSSIGWAGTAAAGIFYGQITDWLGRKKAMWMSAVITLVGVILQAAAQNVGMFMTARFIVGLGNGAVYLCGPVYLAETLTLEWRGVGLGIFMAFFYVGGLLAAGITYGTASMSSTWAWRLPSALQGVLTIISVVVLPLLPESPRWLIYRGRHEEALSIIAATYANGNRENPVVLTTYKEICDTLEHEVDDGQHLSPFELLKGKQNLRRLMLCVSVAVITMVSGNNIISFYLGIMLDNAGITNTTTQLQINIILNAWCLLCALAGTFSLDKAGRKPLAIASCVAMTIFIFLVGALTKVYGSSSNQSGIYGTVALIFLFQGAYSVAWTPLAMLYPPEVLNYSVRSSGMGVYTFLTNGFGLMVTMSFPYALDAIGWKTYMINGAWDVLQIVFVAVFWVETKGRTLEEIDAIFGASHIMGVPQLREVMEGVEPGLTLRDGKEVVAAETSLTASPSKV</sequence>
<evidence type="ECO:0000256" key="6">
    <source>
        <dbReference type="ARBA" id="ARBA00023136"/>
    </source>
</evidence>
<dbReference type="Pfam" id="PF00083">
    <property type="entry name" value="Sugar_tr"/>
    <property type="match status" value="1"/>
</dbReference>
<evidence type="ECO:0000259" key="10">
    <source>
        <dbReference type="PROSITE" id="PS50850"/>
    </source>
</evidence>
<dbReference type="InterPro" id="IPR003663">
    <property type="entry name" value="Sugar/inositol_transpt"/>
</dbReference>
<feature type="transmembrane region" description="Helical" evidence="8">
    <location>
        <begin position="109"/>
        <end position="132"/>
    </location>
</feature>
<comment type="caution">
    <text evidence="11">The sequence shown here is derived from an EMBL/GenBank/DDBJ whole genome shotgun (WGS) entry which is preliminary data.</text>
</comment>
<dbReference type="InterPro" id="IPR050360">
    <property type="entry name" value="MFS_Sugar_Transporters"/>
</dbReference>
<evidence type="ECO:0000256" key="7">
    <source>
        <dbReference type="RuleBase" id="RU003346"/>
    </source>
</evidence>
<reference evidence="11" key="1">
    <citation type="journal article" date="2022" name="bioRxiv">
        <title>Deciphering the potential niche of two novel black yeast fungi from a biological soil crust based on their genomes, phenotypes, and melanin regulation.</title>
        <authorList>
            <consortium name="DOE Joint Genome Institute"/>
            <person name="Carr E.C."/>
            <person name="Barton Q."/>
            <person name="Grambo S."/>
            <person name="Sullivan M."/>
            <person name="Renfro C.M."/>
            <person name="Kuo A."/>
            <person name="Pangilinan J."/>
            <person name="Lipzen A."/>
            <person name="Keymanesh K."/>
            <person name="Savage E."/>
            <person name="Barry K."/>
            <person name="Grigoriev I.V."/>
            <person name="Riekhof W.R."/>
            <person name="Harris S.S."/>
        </authorList>
    </citation>
    <scope>NUCLEOTIDE SEQUENCE</scope>
    <source>
        <strain evidence="11">JF 03-4F</strain>
    </source>
</reference>
<dbReference type="GO" id="GO:0005351">
    <property type="term" value="F:carbohydrate:proton symporter activity"/>
    <property type="evidence" value="ECO:0007669"/>
    <property type="project" value="TreeGrafter"/>
</dbReference>
<dbReference type="InterPro" id="IPR020846">
    <property type="entry name" value="MFS_dom"/>
</dbReference>
<keyword evidence="4 8" id="KW-0812">Transmembrane</keyword>
<comment type="similarity">
    <text evidence="2 7">Belongs to the major facilitator superfamily. Sugar transporter (TC 2.A.1.1) family.</text>
</comment>
<dbReference type="PROSITE" id="PS00217">
    <property type="entry name" value="SUGAR_TRANSPORT_2"/>
    <property type="match status" value="1"/>
</dbReference>
<dbReference type="Proteomes" id="UP001203852">
    <property type="component" value="Unassembled WGS sequence"/>
</dbReference>
<dbReference type="InterPro" id="IPR005828">
    <property type="entry name" value="MFS_sugar_transport-like"/>
</dbReference>
<feature type="transmembrane region" description="Helical" evidence="8">
    <location>
        <begin position="85"/>
        <end position="103"/>
    </location>
</feature>
<dbReference type="Gene3D" id="1.20.1250.20">
    <property type="entry name" value="MFS general substrate transporter like domains"/>
    <property type="match status" value="1"/>
</dbReference>
<dbReference type="PANTHER" id="PTHR48022:SF31">
    <property type="entry name" value="HEXOSE TRANSPORTER"/>
    <property type="match status" value="1"/>
</dbReference>
<organism evidence="11 12">
    <name type="scientific">Exophiala viscosa</name>
    <dbReference type="NCBI Taxonomy" id="2486360"/>
    <lineage>
        <taxon>Eukaryota</taxon>
        <taxon>Fungi</taxon>
        <taxon>Dikarya</taxon>
        <taxon>Ascomycota</taxon>
        <taxon>Pezizomycotina</taxon>
        <taxon>Eurotiomycetes</taxon>
        <taxon>Chaetothyriomycetidae</taxon>
        <taxon>Chaetothyriales</taxon>
        <taxon>Herpotrichiellaceae</taxon>
        <taxon>Exophiala</taxon>
    </lineage>
</organism>
<feature type="transmembrane region" description="Helical" evidence="8">
    <location>
        <begin position="53"/>
        <end position="73"/>
    </location>
</feature>
<feature type="chain" id="PRO_5042875254" evidence="9">
    <location>
        <begin position="30"/>
        <end position="509"/>
    </location>
</feature>
<dbReference type="PROSITE" id="PS50850">
    <property type="entry name" value="MFS"/>
    <property type="match status" value="1"/>
</dbReference>
<feature type="transmembrane region" description="Helical" evidence="8">
    <location>
        <begin position="331"/>
        <end position="351"/>
    </location>
</feature>
<feature type="transmembrane region" description="Helical" evidence="8">
    <location>
        <begin position="144"/>
        <end position="166"/>
    </location>
</feature>
<evidence type="ECO:0000256" key="1">
    <source>
        <dbReference type="ARBA" id="ARBA00004141"/>
    </source>
</evidence>
<dbReference type="FunFam" id="1.20.1250.20:FF:000134">
    <property type="entry name" value="MFS sugar transporter protein"/>
    <property type="match status" value="1"/>
</dbReference>
<keyword evidence="12" id="KW-1185">Reference proteome</keyword>
<evidence type="ECO:0000256" key="9">
    <source>
        <dbReference type="SAM" id="SignalP"/>
    </source>
</evidence>
<feature type="transmembrane region" description="Helical" evidence="8">
    <location>
        <begin position="265"/>
        <end position="291"/>
    </location>
</feature>
<evidence type="ECO:0000313" key="12">
    <source>
        <dbReference type="Proteomes" id="UP001203852"/>
    </source>
</evidence>
<dbReference type="SUPFAM" id="SSF103473">
    <property type="entry name" value="MFS general substrate transporter"/>
    <property type="match status" value="1"/>
</dbReference>
<dbReference type="PANTHER" id="PTHR48022">
    <property type="entry name" value="PLASTIDIC GLUCOSE TRANSPORTER 4"/>
    <property type="match status" value="1"/>
</dbReference>
<dbReference type="InterPro" id="IPR005829">
    <property type="entry name" value="Sugar_transporter_CS"/>
</dbReference>
<feature type="signal peptide" evidence="9">
    <location>
        <begin position="1"/>
        <end position="29"/>
    </location>
</feature>
<feature type="transmembrane region" description="Helical" evidence="8">
    <location>
        <begin position="303"/>
        <end position="324"/>
    </location>
</feature>
<dbReference type="EMBL" id="MU404351">
    <property type="protein sequence ID" value="KAI1617371.1"/>
    <property type="molecule type" value="Genomic_DNA"/>
</dbReference>
<dbReference type="AlphaFoldDB" id="A0AAN6E3R8"/>
<feature type="transmembrane region" description="Helical" evidence="8">
    <location>
        <begin position="172"/>
        <end position="195"/>
    </location>
</feature>
<evidence type="ECO:0000256" key="2">
    <source>
        <dbReference type="ARBA" id="ARBA00010992"/>
    </source>
</evidence>
<dbReference type="PRINTS" id="PR00171">
    <property type="entry name" value="SUGRTRNSPORT"/>
</dbReference>
<keyword evidence="9" id="KW-0732">Signal</keyword>
<dbReference type="NCBIfam" id="TIGR00879">
    <property type="entry name" value="SP"/>
    <property type="match status" value="1"/>
</dbReference>
<evidence type="ECO:0000313" key="11">
    <source>
        <dbReference type="EMBL" id="KAI1617371.1"/>
    </source>
</evidence>